<feature type="compositionally biased region" description="Polar residues" evidence="1">
    <location>
        <begin position="45"/>
        <end position="54"/>
    </location>
</feature>
<feature type="compositionally biased region" description="Low complexity" evidence="1">
    <location>
        <begin position="205"/>
        <end position="214"/>
    </location>
</feature>
<feature type="compositionally biased region" description="Basic residues" evidence="1">
    <location>
        <begin position="158"/>
        <end position="167"/>
    </location>
</feature>
<evidence type="ECO:0000313" key="2">
    <source>
        <dbReference type="EMBL" id="CAK0849376.1"/>
    </source>
</evidence>
<feature type="region of interest" description="Disordered" evidence="1">
    <location>
        <begin position="136"/>
        <end position="214"/>
    </location>
</feature>
<dbReference type="Proteomes" id="UP001189429">
    <property type="component" value="Unassembled WGS sequence"/>
</dbReference>
<keyword evidence="3" id="KW-1185">Reference proteome</keyword>
<name>A0ABN9TT69_9DINO</name>
<feature type="compositionally biased region" description="Acidic residues" evidence="1">
    <location>
        <begin position="170"/>
        <end position="181"/>
    </location>
</feature>
<feature type="compositionally biased region" description="Low complexity" evidence="1">
    <location>
        <begin position="10"/>
        <end position="21"/>
    </location>
</feature>
<evidence type="ECO:0000313" key="3">
    <source>
        <dbReference type="Proteomes" id="UP001189429"/>
    </source>
</evidence>
<feature type="region of interest" description="Disordered" evidence="1">
    <location>
        <begin position="1"/>
        <end position="107"/>
    </location>
</feature>
<gene>
    <name evidence="2" type="ORF">PCOR1329_LOCUS42080</name>
</gene>
<evidence type="ECO:0000256" key="1">
    <source>
        <dbReference type="SAM" id="MobiDB-lite"/>
    </source>
</evidence>
<dbReference type="EMBL" id="CAUYUJ010015056">
    <property type="protein sequence ID" value="CAK0849376.1"/>
    <property type="molecule type" value="Genomic_DNA"/>
</dbReference>
<comment type="caution">
    <text evidence="2">The sequence shown here is derived from an EMBL/GenBank/DDBJ whole genome shotgun (WGS) entry which is preliminary data.</text>
</comment>
<feature type="compositionally biased region" description="Basic and acidic residues" evidence="1">
    <location>
        <begin position="68"/>
        <end position="82"/>
    </location>
</feature>
<sequence length="321" mass="34644">MSPPSDGEAPRSGRARAPGPRSARHCGLAMGSPCSPPERSLPMQDANTANTASRSAIGGGPWARTKGHSGERSLVRVVDSRPQRLAMGSPCPPPEPVSPHARWGEGAQGVSWHGVPLYGRPRHNAWLSAGTKETAGWPRSTQLHHRQISAHSDDYQRHPRSPPRRKIGREDDDEEEEEAEEEPARPWTAPCSPHGQRPADPPDSPAGAAARESAAALPAERLQLLPGRVVPLQDLQALLPRARLPQLGDLGRQLVGALLGVAADHLPDPAPAALASPVVAVRVVGGVYGRHTPPLSVVAHWRRLWRRLRRRLRRRLPCGPS</sequence>
<organism evidence="2 3">
    <name type="scientific">Prorocentrum cordatum</name>
    <dbReference type="NCBI Taxonomy" id="2364126"/>
    <lineage>
        <taxon>Eukaryota</taxon>
        <taxon>Sar</taxon>
        <taxon>Alveolata</taxon>
        <taxon>Dinophyceae</taxon>
        <taxon>Prorocentrales</taxon>
        <taxon>Prorocentraceae</taxon>
        <taxon>Prorocentrum</taxon>
    </lineage>
</organism>
<protein>
    <submittedName>
        <fullName evidence="2">Uncharacterized protein</fullName>
    </submittedName>
</protein>
<proteinExistence type="predicted"/>
<accession>A0ABN9TT69</accession>
<reference evidence="2" key="1">
    <citation type="submission" date="2023-10" db="EMBL/GenBank/DDBJ databases">
        <authorList>
            <person name="Chen Y."/>
            <person name="Shah S."/>
            <person name="Dougan E. K."/>
            <person name="Thang M."/>
            <person name="Chan C."/>
        </authorList>
    </citation>
    <scope>NUCLEOTIDE SEQUENCE [LARGE SCALE GENOMIC DNA]</scope>
</reference>